<gene>
    <name evidence="5" type="ORF">SAMN05660199_04644</name>
</gene>
<dbReference type="GO" id="GO:0016758">
    <property type="term" value="F:hexosyltransferase activity"/>
    <property type="evidence" value="ECO:0007669"/>
    <property type="project" value="TreeGrafter"/>
</dbReference>
<dbReference type="InterPro" id="IPR028098">
    <property type="entry name" value="Glyco_trans_4-like_N"/>
</dbReference>
<dbReference type="GO" id="GO:1901137">
    <property type="term" value="P:carbohydrate derivative biosynthetic process"/>
    <property type="evidence" value="ECO:0007669"/>
    <property type="project" value="UniProtKB-ARBA"/>
</dbReference>
<dbReference type="OrthoDB" id="3180470at2"/>
<feature type="domain" description="Glycosyl transferase family 1" evidence="3">
    <location>
        <begin position="212"/>
        <end position="383"/>
    </location>
</feature>
<dbReference type="RefSeq" id="WP_091250822.1">
    <property type="nucleotide sequence ID" value="NZ_FNIR01000023.1"/>
</dbReference>
<dbReference type="Proteomes" id="UP000199088">
    <property type="component" value="Unassembled WGS sequence"/>
</dbReference>
<evidence type="ECO:0000259" key="3">
    <source>
        <dbReference type="Pfam" id="PF00534"/>
    </source>
</evidence>
<evidence type="ECO:0000259" key="4">
    <source>
        <dbReference type="Pfam" id="PF13579"/>
    </source>
</evidence>
<dbReference type="CDD" id="cd03794">
    <property type="entry name" value="GT4_WbuB-like"/>
    <property type="match status" value="1"/>
</dbReference>
<dbReference type="Pfam" id="PF00534">
    <property type="entry name" value="Glycos_transf_1"/>
    <property type="match status" value="1"/>
</dbReference>
<dbReference type="Gene3D" id="3.40.50.2000">
    <property type="entry name" value="Glycogen Phosphorylase B"/>
    <property type="match status" value="2"/>
</dbReference>
<dbReference type="InterPro" id="IPR001296">
    <property type="entry name" value="Glyco_trans_1"/>
</dbReference>
<keyword evidence="1" id="KW-0328">Glycosyltransferase</keyword>
<accession>A0A1H0UUK6</accession>
<dbReference type="PANTHER" id="PTHR45947">
    <property type="entry name" value="SULFOQUINOVOSYL TRANSFERASE SQD2"/>
    <property type="match status" value="1"/>
</dbReference>
<evidence type="ECO:0000256" key="1">
    <source>
        <dbReference type="ARBA" id="ARBA00022676"/>
    </source>
</evidence>
<dbReference type="InterPro" id="IPR050194">
    <property type="entry name" value="Glycosyltransferase_grp1"/>
</dbReference>
<dbReference type="PANTHER" id="PTHR45947:SF3">
    <property type="entry name" value="SULFOQUINOVOSYL TRANSFERASE SQD2"/>
    <property type="match status" value="1"/>
</dbReference>
<feature type="domain" description="Glycosyltransferase subfamily 4-like N-terminal" evidence="4">
    <location>
        <begin position="21"/>
        <end position="202"/>
    </location>
</feature>
<proteinExistence type="predicted"/>
<dbReference type="SUPFAM" id="SSF53756">
    <property type="entry name" value="UDP-Glycosyltransferase/glycogen phosphorylase"/>
    <property type="match status" value="1"/>
</dbReference>
<dbReference type="Pfam" id="PF13579">
    <property type="entry name" value="Glyco_trans_4_4"/>
    <property type="match status" value="1"/>
</dbReference>
<reference evidence="6" key="1">
    <citation type="submission" date="2016-10" db="EMBL/GenBank/DDBJ databases">
        <authorList>
            <person name="Varghese N."/>
            <person name="Submissions S."/>
        </authorList>
    </citation>
    <scope>NUCLEOTIDE SEQUENCE [LARGE SCALE GENOMIC DNA]</scope>
    <source>
        <strain evidence="6">DSM 45843</strain>
    </source>
</reference>
<evidence type="ECO:0000313" key="6">
    <source>
        <dbReference type="Proteomes" id="UP000199088"/>
    </source>
</evidence>
<name>A0A1H0UUK6_9ACTN</name>
<keyword evidence="6" id="KW-1185">Reference proteome</keyword>
<evidence type="ECO:0000313" key="5">
    <source>
        <dbReference type="EMBL" id="SDP69765.1"/>
    </source>
</evidence>
<keyword evidence="2 5" id="KW-0808">Transferase</keyword>
<dbReference type="EMBL" id="FNIR01000023">
    <property type="protein sequence ID" value="SDP69765.1"/>
    <property type="molecule type" value="Genomic_DNA"/>
</dbReference>
<protein>
    <submittedName>
        <fullName evidence="5">Glycosyltransferase involved in cell wall bisynthesis</fullName>
    </submittedName>
</protein>
<sequence>MTDGQPRVTVVGLHYAPEHSGNAPYTTGLARYLAAQGMAVTAVVGYPHYPEWQLHPDYLRRRPVEVDQGVTIRRQRHLVPAHPSGRTRVVMESVFAAKAAVQLLRRRSDVVVAVSPVLLSLVPAVLLRRLAGYRLGVWVQDLYGAALAETGLGGGLLTRLTAGLEVALLKRADAVVVIHEVFRRRLVEAGVDPARIEVVPNWSHVTMPAAVDREAVRARLGWGADEVIALHAGNMGVKQGLEGLVDVGRLADERGSRVRVVLLGDGSQRAQLAERGAGIDRLTFIAPLPDGQFESALAAADVLLLHEKPGVVEMSVPSKLTSYFTAGRPVVAATDPRSGAAALMAAAGAGSVAPAGDAAAILDAVEAVVADPAEAVAMGERGRAYAAGHLTSAASLQRYGAWVRELAGGRRVVQPV</sequence>
<organism evidence="5 6">
    <name type="scientific">Klenkia soli</name>
    <dbReference type="NCBI Taxonomy" id="1052260"/>
    <lineage>
        <taxon>Bacteria</taxon>
        <taxon>Bacillati</taxon>
        <taxon>Actinomycetota</taxon>
        <taxon>Actinomycetes</taxon>
        <taxon>Geodermatophilales</taxon>
        <taxon>Geodermatophilaceae</taxon>
        <taxon>Klenkia</taxon>
    </lineage>
</organism>
<dbReference type="STRING" id="1052260.SAMN05660199_04644"/>
<dbReference type="AlphaFoldDB" id="A0A1H0UUK6"/>
<evidence type="ECO:0000256" key="2">
    <source>
        <dbReference type="ARBA" id="ARBA00022679"/>
    </source>
</evidence>